<dbReference type="PROSITE" id="PS50043">
    <property type="entry name" value="HTH_LUXR_2"/>
    <property type="match status" value="1"/>
</dbReference>
<dbReference type="GO" id="GO:0005524">
    <property type="term" value="F:ATP binding"/>
    <property type="evidence" value="ECO:0007669"/>
    <property type="project" value="UniProtKB-KW"/>
</dbReference>
<dbReference type="InterPro" id="IPR000792">
    <property type="entry name" value="Tscrpt_reg_LuxR_C"/>
</dbReference>
<dbReference type="EMBL" id="BOON01000046">
    <property type="protein sequence ID" value="GII25098.1"/>
    <property type="molecule type" value="Genomic_DNA"/>
</dbReference>
<dbReference type="Gene3D" id="1.25.40.10">
    <property type="entry name" value="Tetratricopeptide repeat domain"/>
    <property type="match status" value="1"/>
</dbReference>
<dbReference type="RefSeq" id="WP_168116477.1">
    <property type="nucleotide sequence ID" value="NZ_BOON01000046.1"/>
</dbReference>
<evidence type="ECO:0000313" key="5">
    <source>
        <dbReference type="Proteomes" id="UP000599074"/>
    </source>
</evidence>
<proteinExistence type="predicted"/>
<dbReference type="GO" id="GO:0006355">
    <property type="term" value="P:regulation of DNA-templated transcription"/>
    <property type="evidence" value="ECO:0007669"/>
    <property type="project" value="InterPro"/>
</dbReference>
<dbReference type="Gene3D" id="3.40.50.300">
    <property type="entry name" value="P-loop containing nucleotide triphosphate hydrolases"/>
    <property type="match status" value="1"/>
</dbReference>
<dbReference type="InterPro" id="IPR011990">
    <property type="entry name" value="TPR-like_helical_dom_sf"/>
</dbReference>
<evidence type="ECO:0000259" key="3">
    <source>
        <dbReference type="PROSITE" id="PS50043"/>
    </source>
</evidence>
<dbReference type="Pfam" id="PF00196">
    <property type="entry name" value="GerE"/>
    <property type="match status" value="1"/>
</dbReference>
<dbReference type="PANTHER" id="PTHR16305">
    <property type="entry name" value="TESTICULAR SOLUBLE ADENYLYL CYCLASE"/>
    <property type="match status" value="1"/>
</dbReference>
<evidence type="ECO:0000256" key="2">
    <source>
        <dbReference type="ARBA" id="ARBA00022840"/>
    </source>
</evidence>
<dbReference type="AlphaFoldDB" id="A0A8J3X5U7"/>
<dbReference type="InterPro" id="IPR027417">
    <property type="entry name" value="P-loop_NTPase"/>
</dbReference>
<dbReference type="InterPro" id="IPR041664">
    <property type="entry name" value="AAA_16"/>
</dbReference>
<keyword evidence="2" id="KW-0067">ATP-binding</keyword>
<dbReference type="PANTHER" id="PTHR16305:SF35">
    <property type="entry name" value="TRANSCRIPTIONAL ACTIVATOR DOMAIN"/>
    <property type="match status" value="1"/>
</dbReference>
<dbReference type="SUPFAM" id="SSF52540">
    <property type="entry name" value="P-loop containing nucleoside triphosphate hydrolases"/>
    <property type="match status" value="1"/>
</dbReference>
<accession>A0A8J3X5U7</accession>
<dbReference type="CDD" id="cd06170">
    <property type="entry name" value="LuxR_C_like"/>
    <property type="match status" value="1"/>
</dbReference>
<evidence type="ECO:0000313" key="4">
    <source>
        <dbReference type="EMBL" id="GII25098.1"/>
    </source>
</evidence>
<dbReference type="InterPro" id="IPR036388">
    <property type="entry name" value="WH-like_DNA-bd_sf"/>
</dbReference>
<feature type="domain" description="HTH luxR-type" evidence="3">
    <location>
        <begin position="867"/>
        <end position="929"/>
    </location>
</feature>
<dbReference type="PRINTS" id="PR00038">
    <property type="entry name" value="HTHLUXR"/>
</dbReference>
<dbReference type="GO" id="GO:0005737">
    <property type="term" value="C:cytoplasm"/>
    <property type="evidence" value="ECO:0007669"/>
    <property type="project" value="TreeGrafter"/>
</dbReference>
<dbReference type="GO" id="GO:0003677">
    <property type="term" value="F:DNA binding"/>
    <property type="evidence" value="ECO:0007669"/>
    <property type="project" value="InterPro"/>
</dbReference>
<dbReference type="SUPFAM" id="SSF46894">
    <property type="entry name" value="C-terminal effector domain of the bipartite response regulators"/>
    <property type="match status" value="1"/>
</dbReference>
<dbReference type="Pfam" id="PF13191">
    <property type="entry name" value="AAA_16"/>
    <property type="match status" value="1"/>
</dbReference>
<dbReference type="GO" id="GO:0004016">
    <property type="term" value="F:adenylate cyclase activity"/>
    <property type="evidence" value="ECO:0007669"/>
    <property type="project" value="TreeGrafter"/>
</dbReference>
<name>A0A8J3X5U7_9ACTN</name>
<sequence length="929" mass="99312">MLDRATERRAIRALLTGAATGTGGALLLHGEPGIGKSALLRHAAAEATSIAAGFDVVTLDGSASEARLPLAGLHRLLHLLLHHLDGPARDEPARLIRAIEAGCRNDERFDLSAGTLRSIRAASGPRPLLCCVDDAHWLDRETLDVLGFVARRLAGERVGLILAGCDFSGGRDGAAVPALPGVPAYRLAPLDDTTARTLIEDRVPADDVAGALVTVARGNPRALLDLAGCLSPEQRSGDAPPPTGLPPESALRRAYQARLARMPDPTRWLLLLIAADGELAGGGFAADGELAGDGLGVGELVRAAAASGTDLSALEPAEAAGLVDVIGSIVEYRQPLMRSVMYHDAPLARRRAAHLLLARTLDPATRALRHHLHRAAARYGPDDQLAADLERAAARHGGRRGTASLALERAAQLSGDADRRGTRLVAAARYAWLAGEPYRARILLRRARAGAAGAYVLARSRLLRGEIELKTGAAADAQRSLLTAAGELVAHDRHLAIAALVRAGEALCLSGDYDRYPAVARQALALRRDEEPPHVELMLEQMAGLSAMFRADYDAAAAPLRRVVELAQTLEDPDALGQASLAAFLLGDGTQAHRLGRRLAEVARTNGDAAAVPHAMQLMAMADFARGRYDAAMASYHEGVLLARRSGQENLVSNDLATLAVLAAVMGDRQTCVLRVREARTRAAAQGASRPRATSEWALAALDLVEGRAADAVARLRSVMRGQPGHGHVIVKVAATPHLVEAAAHSGDREVAVEVLTAYGPWMEQTGNPGWLALSARCRALVAGTDGEADEYFREALRQHAVGDSDFDRARTELLYGQWLRRRRRPGAAREHLRSALETFERFDARPWAGHASAELRAAGHHVEPKPVRVAESLTPQQQQIARLVADGATNREVAAHLFLSRRTVDYHLRNIFTKLGVRSRVELTRLMS</sequence>
<dbReference type="PROSITE" id="PS00622">
    <property type="entry name" value="HTH_LUXR_1"/>
    <property type="match status" value="1"/>
</dbReference>
<dbReference type="SUPFAM" id="SSF48452">
    <property type="entry name" value="TPR-like"/>
    <property type="match status" value="1"/>
</dbReference>
<organism evidence="4 5">
    <name type="scientific">Planosporangium mesophilum</name>
    <dbReference type="NCBI Taxonomy" id="689768"/>
    <lineage>
        <taxon>Bacteria</taxon>
        <taxon>Bacillati</taxon>
        <taxon>Actinomycetota</taxon>
        <taxon>Actinomycetes</taxon>
        <taxon>Micromonosporales</taxon>
        <taxon>Micromonosporaceae</taxon>
        <taxon>Planosporangium</taxon>
    </lineage>
</organism>
<comment type="caution">
    <text evidence="4">The sequence shown here is derived from an EMBL/GenBank/DDBJ whole genome shotgun (WGS) entry which is preliminary data.</text>
</comment>
<reference evidence="4" key="1">
    <citation type="submission" date="2021-01" db="EMBL/GenBank/DDBJ databases">
        <title>Whole genome shotgun sequence of Planosporangium mesophilum NBRC 109066.</title>
        <authorList>
            <person name="Komaki H."/>
            <person name="Tamura T."/>
        </authorList>
    </citation>
    <scope>NUCLEOTIDE SEQUENCE</scope>
    <source>
        <strain evidence="4">NBRC 109066</strain>
    </source>
</reference>
<protein>
    <submittedName>
        <fullName evidence="4">Helix-turn-helix transcriptional regulator</fullName>
    </submittedName>
</protein>
<keyword evidence="5" id="KW-1185">Reference proteome</keyword>
<dbReference type="SMART" id="SM00421">
    <property type="entry name" value="HTH_LUXR"/>
    <property type="match status" value="1"/>
</dbReference>
<dbReference type="Gene3D" id="1.10.10.10">
    <property type="entry name" value="Winged helix-like DNA-binding domain superfamily/Winged helix DNA-binding domain"/>
    <property type="match status" value="1"/>
</dbReference>
<dbReference type="Proteomes" id="UP000599074">
    <property type="component" value="Unassembled WGS sequence"/>
</dbReference>
<dbReference type="InterPro" id="IPR016032">
    <property type="entry name" value="Sig_transdc_resp-reg_C-effctor"/>
</dbReference>
<keyword evidence="1" id="KW-0547">Nucleotide-binding</keyword>
<gene>
    <name evidence="4" type="ORF">Pme01_46950</name>
</gene>
<evidence type="ECO:0000256" key="1">
    <source>
        <dbReference type="ARBA" id="ARBA00022741"/>
    </source>
</evidence>